<accession>A0ACC1SXK0</accession>
<dbReference type="Proteomes" id="UP001148662">
    <property type="component" value="Unassembled WGS sequence"/>
</dbReference>
<sequence>MAIASQFPPELVDAILSKVDTKNKSRGKKTFAACSLVCRLWRPFAQEHLFRTITVHIIEQSPPERTYSSIAKSDPEDLLQFFSNNSVIAGAVRELTLEAHGWTRFEYSEQTFRDTLSCLSHLQRLRLISIVLGSPVPPPELPAQAGLRLDTLYINTRATACTEEIARIVSLFSVGTLQLDGVDHNYPGAYGLLQLQPAHAAPHTLIIKHLALLNPILHTLRDIGSTSSLHSVYTHSEQDAVANLIAPGLTILSTDPSLLGNVLVSSMRPNKFPKLHTLVLGDLFKPLDVEMPPAFWQRQFDIISSLSQRAPSLRDLTLEMHAFDAETFCTALLPSVLSSGVDLEGALLNLPELHAVTFVFIPERRRAEQLPNLADVFPKLQQRDRFCSQWILMVKDLNGASYLDRTVTLHTS</sequence>
<comment type="caution">
    <text evidence="1">The sequence shown here is derived from an EMBL/GenBank/DDBJ whole genome shotgun (WGS) entry which is preliminary data.</text>
</comment>
<keyword evidence="2" id="KW-1185">Reference proteome</keyword>
<dbReference type="EMBL" id="JANHOG010000958">
    <property type="protein sequence ID" value="KAJ3548549.1"/>
    <property type="molecule type" value="Genomic_DNA"/>
</dbReference>
<reference evidence="1" key="1">
    <citation type="submission" date="2022-07" db="EMBL/GenBank/DDBJ databases">
        <title>Genome Sequence of Phlebia brevispora.</title>
        <authorList>
            <person name="Buettner E."/>
        </authorList>
    </citation>
    <scope>NUCLEOTIDE SEQUENCE</scope>
    <source>
        <strain evidence="1">MPL23</strain>
    </source>
</reference>
<name>A0ACC1SXK0_9APHY</name>
<proteinExistence type="predicted"/>
<protein>
    <submittedName>
        <fullName evidence="1">Uncharacterized protein</fullName>
    </submittedName>
</protein>
<evidence type="ECO:0000313" key="1">
    <source>
        <dbReference type="EMBL" id="KAJ3548549.1"/>
    </source>
</evidence>
<evidence type="ECO:0000313" key="2">
    <source>
        <dbReference type="Proteomes" id="UP001148662"/>
    </source>
</evidence>
<gene>
    <name evidence="1" type="ORF">NM688_g5283</name>
</gene>
<organism evidence="1 2">
    <name type="scientific">Phlebia brevispora</name>
    <dbReference type="NCBI Taxonomy" id="194682"/>
    <lineage>
        <taxon>Eukaryota</taxon>
        <taxon>Fungi</taxon>
        <taxon>Dikarya</taxon>
        <taxon>Basidiomycota</taxon>
        <taxon>Agaricomycotina</taxon>
        <taxon>Agaricomycetes</taxon>
        <taxon>Polyporales</taxon>
        <taxon>Meruliaceae</taxon>
        <taxon>Phlebia</taxon>
    </lineage>
</organism>